<sequence length="105" mass="11617">FNLSLNGQRVALLRLAKTTFRLGDTVRGMLDFANAALSCYHVSIGLETVETIVPGHARGNAHNVERITRRRHTEWHAHCHSLSKLGFALVVPPELSPDFETSTGK</sequence>
<dbReference type="PANTHER" id="PTHR12507">
    <property type="entry name" value="REDUCED GROWTH PHENOTYPE 1 RGP1, YEAST -RELATED"/>
    <property type="match status" value="1"/>
</dbReference>
<dbReference type="Proteomes" id="UP000271241">
    <property type="component" value="Unassembled WGS sequence"/>
</dbReference>
<dbReference type="AlphaFoldDB" id="A0A4P9XK22"/>
<reference evidence="2" key="1">
    <citation type="journal article" date="2018" name="Nat. Microbiol.">
        <title>Leveraging single-cell genomics to expand the fungal tree of life.</title>
        <authorList>
            <person name="Ahrendt S.R."/>
            <person name="Quandt C.A."/>
            <person name="Ciobanu D."/>
            <person name="Clum A."/>
            <person name="Salamov A."/>
            <person name="Andreopoulos B."/>
            <person name="Cheng J.F."/>
            <person name="Woyke T."/>
            <person name="Pelin A."/>
            <person name="Henrissat B."/>
            <person name="Reynolds N.K."/>
            <person name="Benny G.L."/>
            <person name="Smith M.E."/>
            <person name="James T.Y."/>
            <person name="Grigoriev I.V."/>
        </authorList>
    </citation>
    <scope>NUCLEOTIDE SEQUENCE [LARGE SCALE GENOMIC DNA]</scope>
    <source>
        <strain evidence="2">RSA 1356</strain>
    </source>
</reference>
<proteinExistence type="predicted"/>
<dbReference type="Pfam" id="PF08737">
    <property type="entry name" value="Rgp1"/>
    <property type="match status" value="1"/>
</dbReference>
<gene>
    <name evidence="1" type="ORF">THASP1DRAFT_18924</name>
</gene>
<dbReference type="STRING" id="78915.A0A4P9XK22"/>
<dbReference type="InterPro" id="IPR014848">
    <property type="entry name" value="Rgp1"/>
</dbReference>
<evidence type="ECO:0000313" key="1">
    <source>
        <dbReference type="EMBL" id="RKP06086.1"/>
    </source>
</evidence>
<feature type="non-terminal residue" evidence="1">
    <location>
        <position position="1"/>
    </location>
</feature>
<evidence type="ECO:0000313" key="2">
    <source>
        <dbReference type="Proteomes" id="UP000271241"/>
    </source>
</evidence>
<name>A0A4P9XK22_9FUNG</name>
<dbReference type="EMBL" id="KZ992957">
    <property type="protein sequence ID" value="RKP06086.1"/>
    <property type="molecule type" value="Genomic_DNA"/>
</dbReference>
<organism evidence="1 2">
    <name type="scientific">Thamnocephalis sphaerospora</name>
    <dbReference type="NCBI Taxonomy" id="78915"/>
    <lineage>
        <taxon>Eukaryota</taxon>
        <taxon>Fungi</taxon>
        <taxon>Fungi incertae sedis</taxon>
        <taxon>Zoopagomycota</taxon>
        <taxon>Zoopagomycotina</taxon>
        <taxon>Zoopagomycetes</taxon>
        <taxon>Zoopagales</taxon>
        <taxon>Sigmoideomycetaceae</taxon>
        <taxon>Thamnocephalis</taxon>
    </lineage>
</organism>
<dbReference type="OrthoDB" id="1918at2759"/>
<protein>
    <submittedName>
        <fullName evidence="1">Reduced growth phenotype protein 1</fullName>
    </submittedName>
</protein>
<accession>A0A4P9XK22</accession>
<keyword evidence="2" id="KW-1185">Reference proteome</keyword>